<reference evidence="1 2" key="1">
    <citation type="journal article" date="2006" name="Int. J. Syst. Evol. Microbiol.">
        <title>Chryseobacterium piscium sp. nov., isolated from fish of the South Atlantic Ocean off South Africa.</title>
        <authorList>
            <person name="de Beer H."/>
            <person name="Hugo C.J."/>
            <person name="Jooste P.J."/>
            <person name="Vancanneyt M."/>
            <person name="Coenye T."/>
            <person name="Vandamme P."/>
        </authorList>
    </citation>
    <scope>NUCLEOTIDE SEQUENCE [LARGE SCALE GENOMIC DNA]</scope>
    <source>
        <strain evidence="1 2">CCUG 51923</strain>
    </source>
</reference>
<proteinExistence type="predicted"/>
<gene>
    <name evidence="1" type="ORF">DRF62_09735</name>
</gene>
<organism evidence="1 2">
    <name type="scientific">Chryseobacterium piscium</name>
    <dbReference type="NCBI Taxonomy" id="333702"/>
    <lineage>
        <taxon>Bacteria</taxon>
        <taxon>Pseudomonadati</taxon>
        <taxon>Bacteroidota</taxon>
        <taxon>Flavobacteriia</taxon>
        <taxon>Flavobacteriales</taxon>
        <taxon>Weeksellaceae</taxon>
        <taxon>Chryseobacterium group</taxon>
        <taxon>Chryseobacterium</taxon>
    </lineage>
</organism>
<dbReference type="RefSeq" id="WP_133297193.1">
    <property type="nucleotide sequence ID" value="NZ_QNVS01000024.1"/>
</dbReference>
<evidence type="ECO:0000313" key="2">
    <source>
        <dbReference type="Proteomes" id="UP000256512"/>
    </source>
</evidence>
<dbReference type="Proteomes" id="UP000256512">
    <property type="component" value="Unassembled WGS sequence"/>
</dbReference>
<dbReference type="PROSITE" id="PS51257">
    <property type="entry name" value="PROKAR_LIPOPROTEIN"/>
    <property type="match status" value="1"/>
</dbReference>
<accession>A0A3D9BLS5</accession>
<comment type="caution">
    <text evidence="1">The sequence shown here is derived from an EMBL/GenBank/DDBJ whole genome shotgun (WGS) entry which is preliminary data.</text>
</comment>
<dbReference type="EMBL" id="QNVS01000024">
    <property type="protein sequence ID" value="REC54464.1"/>
    <property type="molecule type" value="Genomic_DNA"/>
</dbReference>
<protein>
    <submittedName>
        <fullName evidence="1">Uncharacterized protein</fullName>
    </submittedName>
</protein>
<dbReference type="AlphaFoldDB" id="A0A3D9BLS5"/>
<sequence length="160" mass="18411">MKNINVFGYATFGTPNGFTQSCIYGNKNLEKALKTFDLKTDAIQLLSPNDRIYSIRKEGITDKFLISYSVYTYAKEKNSNRTGTFIGTSLIFSDEIADENLILNSLHQIHQKLKNNNVSNNVLNINHSKEFNLTNVFDQDFEKIEYNSRKISFIDWESSD</sequence>
<name>A0A3D9BLS5_9FLAO</name>
<evidence type="ECO:0000313" key="1">
    <source>
        <dbReference type="EMBL" id="REC54464.1"/>
    </source>
</evidence>
<keyword evidence="2" id="KW-1185">Reference proteome</keyword>
<feature type="non-terminal residue" evidence="1">
    <location>
        <position position="160"/>
    </location>
</feature>